<feature type="compositionally biased region" description="Basic and acidic residues" evidence="3">
    <location>
        <begin position="334"/>
        <end position="346"/>
    </location>
</feature>
<evidence type="ECO:0000256" key="2">
    <source>
        <dbReference type="ARBA" id="ARBA00023128"/>
    </source>
</evidence>
<comment type="subcellular location">
    <subcellularLocation>
        <location evidence="1">Mitochondrion</location>
    </subcellularLocation>
</comment>
<dbReference type="GO" id="GO:0006302">
    <property type="term" value="P:double-strand break repair"/>
    <property type="evidence" value="ECO:0007669"/>
    <property type="project" value="UniProtKB-ARBA"/>
</dbReference>
<evidence type="ECO:0000256" key="3">
    <source>
        <dbReference type="SAM" id="MobiDB-lite"/>
    </source>
</evidence>
<dbReference type="InterPro" id="IPR011335">
    <property type="entry name" value="Restrct_endonuc-II-like"/>
</dbReference>
<keyword evidence="2" id="KW-0496">Mitochondrion</keyword>
<protein>
    <recommendedName>
        <fullName evidence="6">Restriction endonuclease type IV Mrr domain-containing protein</fullName>
    </recommendedName>
</protein>
<gene>
    <name evidence="4" type="ORF">BU16DRAFT_448254</name>
</gene>
<dbReference type="InterPro" id="IPR018828">
    <property type="entry name" value="RRG7"/>
</dbReference>
<dbReference type="Gene3D" id="3.40.1350.10">
    <property type="match status" value="1"/>
</dbReference>
<keyword evidence="5" id="KW-1185">Reference proteome</keyword>
<feature type="region of interest" description="Disordered" evidence="3">
    <location>
        <begin position="229"/>
        <end position="248"/>
    </location>
</feature>
<feature type="region of interest" description="Disordered" evidence="3">
    <location>
        <begin position="283"/>
        <end position="450"/>
    </location>
</feature>
<sequence length="450" mass="50059">MLHFLRRQWLHPPTFHPFRRSITTTAAAAPSKTPRLIITPGSTHHNDLPTFLTYAERVSLSAKSTVYVGTHYEYTVATTLLRLGFSLIRTGRRADNGIDLLGHWAIPTLPEPLPVLIQCKAQKSVGPNYVRELEGAFAGVPVEWRRRDVLGLLVTTQKATRGVLEMMGMNRWPMGFLKITKKGVVEQFVWNRSAVERGLEGVGVTVRYGNEGVTGGEVEGEVEEEKKEVSKVVKDEDPAKRKRRNVRKEKVAIRKDIQLTWLGKPIFVDRDSLDEKTVQLGEEISSADEEPDAEAKLVKTNDQGEKKRGKPGPKKKDDKVTPSQAKPTRSPRKAPVEDVVAKDPVKKVGRPKKIIDDKSPVKIRAKKGIAPERSKGTKASVDKSAKKSAVPEKVPKRRAQNSSASKNKIDKKVAVKSRTKKGDVSIEAADDVAPYRTRTDKKVASKEKIT</sequence>
<dbReference type="SUPFAM" id="SSF52980">
    <property type="entry name" value="Restriction endonuclease-like"/>
    <property type="match status" value="1"/>
</dbReference>
<dbReference type="OrthoDB" id="20734at2759"/>
<feature type="compositionally biased region" description="Basic and acidic residues" evidence="3">
    <location>
        <begin position="293"/>
        <end position="306"/>
    </location>
</feature>
<dbReference type="PANTHER" id="PTHR28133">
    <property type="entry name" value="REQUIRED FOR RESPIRATORY GROWTH PROTEIN 7, MITOCHONDRIAL"/>
    <property type="match status" value="1"/>
</dbReference>
<evidence type="ECO:0008006" key="6">
    <source>
        <dbReference type="Google" id="ProtNLM"/>
    </source>
</evidence>
<dbReference type="Proteomes" id="UP000799750">
    <property type="component" value="Unassembled WGS sequence"/>
</dbReference>
<feature type="compositionally biased region" description="Basic and acidic residues" evidence="3">
    <location>
        <begin position="437"/>
        <end position="450"/>
    </location>
</feature>
<organism evidence="4 5">
    <name type="scientific">Lophium mytilinum</name>
    <dbReference type="NCBI Taxonomy" id="390894"/>
    <lineage>
        <taxon>Eukaryota</taxon>
        <taxon>Fungi</taxon>
        <taxon>Dikarya</taxon>
        <taxon>Ascomycota</taxon>
        <taxon>Pezizomycotina</taxon>
        <taxon>Dothideomycetes</taxon>
        <taxon>Pleosporomycetidae</taxon>
        <taxon>Mytilinidiales</taxon>
        <taxon>Mytilinidiaceae</taxon>
        <taxon>Lophium</taxon>
    </lineage>
</organism>
<evidence type="ECO:0000313" key="4">
    <source>
        <dbReference type="EMBL" id="KAF2502369.1"/>
    </source>
</evidence>
<dbReference type="Pfam" id="PF10356">
    <property type="entry name" value="RRG7"/>
    <property type="match status" value="2"/>
</dbReference>
<proteinExistence type="predicted"/>
<dbReference type="GO" id="GO:0005739">
    <property type="term" value="C:mitochondrion"/>
    <property type="evidence" value="ECO:0007669"/>
    <property type="project" value="UniProtKB-SubCell"/>
</dbReference>
<dbReference type="EMBL" id="MU004181">
    <property type="protein sequence ID" value="KAF2502369.1"/>
    <property type="molecule type" value="Genomic_DNA"/>
</dbReference>
<feature type="compositionally biased region" description="Basic and acidic residues" evidence="3">
    <location>
        <begin position="369"/>
        <end position="394"/>
    </location>
</feature>
<feature type="compositionally biased region" description="Basic and acidic residues" evidence="3">
    <location>
        <begin position="229"/>
        <end position="239"/>
    </location>
</feature>
<reference evidence="4" key="1">
    <citation type="journal article" date="2020" name="Stud. Mycol.">
        <title>101 Dothideomycetes genomes: a test case for predicting lifestyles and emergence of pathogens.</title>
        <authorList>
            <person name="Haridas S."/>
            <person name="Albert R."/>
            <person name="Binder M."/>
            <person name="Bloem J."/>
            <person name="Labutti K."/>
            <person name="Salamov A."/>
            <person name="Andreopoulos B."/>
            <person name="Baker S."/>
            <person name="Barry K."/>
            <person name="Bills G."/>
            <person name="Bluhm B."/>
            <person name="Cannon C."/>
            <person name="Castanera R."/>
            <person name="Culley D."/>
            <person name="Daum C."/>
            <person name="Ezra D."/>
            <person name="Gonzalez J."/>
            <person name="Henrissat B."/>
            <person name="Kuo A."/>
            <person name="Liang C."/>
            <person name="Lipzen A."/>
            <person name="Lutzoni F."/>
            <person name="Magnuson J."/>
            <person name="Mondo S."/>
            <person name="Nolan M."/>
            <person name="Ohm R."/>
            <person name="Pangilinan J."/>
            <person name="Park H.-J."/>
            <person name="Ramirez L."/>
            <person name="Alfaro M."/>
            <person name="Sun H."/>
            <person name="Tritt A."/>
            <person name="Yoshinaga Y."/>
            <person name="Zwiers L.-H."/>
            <person name="Turgeon B."/>
            <person name="Goodwin S."/>
            <person name="Spatafora J."/>
            <person name="Crous P."/>
            <person name="Grigoriev I."/>
        </authorList>
    </citation>
    <scope>NUCLEOTIDE SEQUENCE</scope>
    <source>
        <strain evidence="4">CBS 269.34</strain>
    </source>
</reference>
<dbReference type="GO" id="GO:0003676">
    <property type="term" value="F:nucleic acid binding"/>
    <property type="evidence" value="ECO:0007669"/>
    <property type="project" value="InterPro"/>
</dbReference>
<dbReference type="PANTHER" id="PTHR28133:SF1">
    <property type="entry name" value="REQUIRED FOR RESPIRATORY GROWTH PROTEIN 7, MITOCHONDRIAL"/>
    <property type="match status" value="1"/>
</dbReference>
<accession>A0A6A6RCG6</accession>
<name>A0A6A6RCG6_9PEZI</name>
<dbReference type="AlphaFoldDB" id="A0A6A6RCG6"/>
<evidence type="ECO:0000313" key="5">
    <source>
        <dbReference type="Proteomes" id="UP000799750"/>
    </source>
</evidence>
<evidence type="ECO:0000256" key="1">
    <source>
        <dbReference type="ARBA" id="ARBA00004173"/>
    </source>
</evidence>
<dbReference type="InterPro" id="IPR011856">
    <property type="entry name" value="tRNA_endonuc-like_dom_sf"/>
</dbReference>